<dbReference type="GO" id="GO:0006508">
    <property type="term" value="P:proteolysis"/>
    <property type="evidence" value="ECO:0007669"/>
    <property type="project" value="UniProtKB-KW"/>
</dbReference>
<dbReference type="InterPro" id="IPR044934">
    <property type="entry name" value="Streptopain_sf"/>
</dbReference>
<feature type="non-terminal residue" evidence="1">
    <location>
        <position position="1"/>
    </location>
</feature>
<dbReference type="Gene3D" id="3.90.70.50">
    <property type="entry name" value="Peptidase C10, streptopain"/>
    <property type="match status" value="1"/>
</dbReference>
<evidence type="ECO:0000313" key="1">
    <source>
        <dbReference type="EMBL" id="SVB68153.1"/>
    </source>
</evidence>
<accession>A0A382G0R0</accession>
<protein>
    <submittedName>
        <fullName evidence="1">Uncharacterized protein</fullName>
    </submittedName>
</protein>
<reference evidence="1" key="1">
    <citation type="submission" date="2018-05" db="EMBL/GenBank/DDBJ databases">
        <authorList>
            <person name="Lanie J.A."/>
            <person name="Ng W.-L."/>
            <person name="Kazmierczak K.M."/>
            <person name="Andrzejewski T.M."/>
            <person name="Davidsen T.M."/>
            <person name="Wayne K.J."/>
            <person name="Tettelin H."/>
            <person name="Glass J.I."/>
            <person name="Rusch D."/>
            <person name="Podicherti R."/>
            <person name="Tsui H.-C.T."/>
            <person name="Winkler M.E."/>
        </authorList>
    </citation>
    <scope>NUCLEOTIDE SEQUENCE</scope>
</reference>
<dbReference type="EMBL" id="UINC01052621">
    <property type="protein sequence ID" value="SVB68153.1"/>
    <property type="molecule type" value="Genomic_DNA"/>
</dbReference>
<dbReference type="InterPro" id="IPR038765">
    <property type="entry name" value="Papain-like_cys_pep_sf"/>
</dbReference>
<feature type="non-terminal residue" evidence="1">
    <location>
        <position position="510"/>
    </location>
</feature>
<dbReference type="Pfam" id="PF01640">
    <property type="entry name" value="Peptidase_C10"/>
    <property type="match status" value="1"/>
</dbReference>
<dbReference type="PRINTS" id="PR00797">
    <property type="entry name" value="STREPTOPAIN"/>
</dbReference>
<name>A0A382G0R0_9ZZZZ</name>
<proteinExistence type="predicted"/>
<dbReference type="GO" id="GO:0008234">
    <property type="term" value="F:cysteine-type peptidase activity"/>
    <property type="evidence" value="ECO:0007669"/>
    <property type="project" value="UniProtKB-KW"/>
</dbReference>
<sequence length="510" mass="55701">LVAGDDRVQPMLAYSFESPFIMEDVPSNVAWMIDAYKKMVKNAIKSDQSATEKVNAEWEKYFTGNGLNSRNRDIIGPLLESFFNQSSNWNDYCPGGTTCSGDQVPNGCVAVAMSAIMHYWAYPVTGEGDNDCYCGGFGTQSADFSTAFYDYSAMGDAGTGGDAASLLTWHAGIAVNMNYDCEGSGAQVTGGYPSTEYAMKNYFKYKSSIYDTGPNSWSDAQWVAKLQDEISANRPFIYVGYNDDGGHAWNCDGYDGDLFHMNWGWGGSENGWFTVTDATDPNGWGDGSHVLINIEPESLNRPNLKLTSFSSYETAGDDDDVINPGETFELVFELENPAPWSAASSIEILLTTEEEGVNIDDNTSYIISFETLEPGETFSNASMPFVIDVDADIELGDKLFSLMVMGVGIEGAEDNFYFKEYELKVLVSLNQYGFPVYDASQKTSPLAVDFDNDGEDEIIYGDYNGFIHVLNSDGSEVVDGIFPYDTGNQIWGAAAGTDMDGDGLIDIAVV</sequence>
<dbReference type="AlphaFoldDB" id="A0A382G0R0"/>
<dbReference type="SUPFAM" id="SSF54001">
    <property type="entry name" value="Cysteine proteinases"/>
    <property type="match status" value="1"/>
</dbReference>
<dbReference type="InterPro" id="IPR000200">
    <property type="entry name" value="Peptidase_C10"/>
</dbReference>
<organism evidence="1">
    <name type="scientific">marine metagenome</name>
    <dbReference type="NCBI Taxonomy" id="408172"/>
    <lineage>
        <taxon>unclassified sequences</taxon>
        <taxon>metagenomes</taxon>
        <taxon>ecological metagenomes</taxon>
    </lineage>
</organism>
<gene>
    <name evidence="1" type="ORF">METZ01_LOCUS221007</name>
</gene>